<keyword evidence="2" id="KW-1185">Reference proteome</keyword>
<evidence type="ECO:0000313" key="1">
    <source>
        <dbReference type="EMBL" id="CAG8471213.1"/>
    </source>
</evidence>
<dbReference type="EMBL" id="CAJVPU010001109">
    <property type="protein sequence ID" value="CAG8471213.1"/>
    <property type="molecule type" value="Genomic_DNA"/>
</dbReference>
<organism evidence="1 2">
    <name type="scientific">Dentiscutata heterogama</name>
    <dbReference type="NCBI Taxonomy" id="1316150"/>
    <lineage>
        <taxon>Eukaryota</taxon>
        <taxon>Fungi</taxon>
        <taxon>Fungi incertae sedis</taxon>
        <taxon>Mucoromycota</taxon>
        <taxon>Glomeromycotina</taxon>
        <taxon>Glomeromycetes</taxon>
        <taxon>Diversisporales</taxon>
        <taxon>Gigasporaceae</taxon>
        <taxon>Dentiscutata</taxon>
    </lineage>
</organism>
<accession>A0ACA9KG07</accession>
<sequence>MSLRRKDKFAFFVFLSILAFAVVCIVTANYEPISNEKPEKQKYIIVLRKDISDSDMENLKLYLIGLGTHIYNEYNSVVMKGFAIEMPEEYVSVLKEDKNVAYVEPDQT</sequence>
<feature type="non-terminal residue" evidence="1">
    <location>
        <position position="108"/>
    </location>
</feature>
<protein>
    <submittedName>
        <fullName evidence="1">7435_t:CDS:1</fullName>
    </submittedName>
</protein>
<name>A0ACA9KG07_9GLOM</name>
<dbReference type="Proteomes" id="UP000789702">
    <property type="component" value="Unassembled WGS sequence"/>
</dbReference>
<proteinExistence type="predicted"/>
<comment type="caution">
    <text evidence="1">The sequence shown here is derived from an EMBL/GenBank/DDBJ whole genome shotgun (WGS) entry which is preliminary data.</text>
</comment>
<evidence type="ECO:0000313" key="2">
    <source>
        <dbReference type="Proteomes" id="UP000789702"/>
    </source>
</evidence>
<gene>
    <name evidence="1" type="ORF">DHETER_LOCUS1721</name>
</gene>
<reference evidence="1" key="1">
    <citation type="submission" date="2021-06" db="EMBL/GenBank/DDBJ databases">
        <authorList>
            <person name="Kallberg Y."/>
            <person name="Tangrot J."/>
            <person name="Rosling A."/>
        </authorList>
    </citation>
    <scope>NUCLEOTIDE SEQUENCE</scope>
    <source>
        <strain evidence="1">IL203A</strain>
    </source>
</reference>